<dbReference type="InterPro" id="IPR000551">
    <property type="entry name" value="MerR-type_HTH_dom"/>
</dbReference>
<proteinExistence type="predicted"/>
<accession>A0A078MH71</accession>
<protein>
    <submittedName>
        <fullName evidence="3">Multidrug-efflux transporter 1 regulator</fullName>
    </submittedName>
</protein>
<gene>
    <name evidence="3" type="primary">bmrR</name>
    <name evidence="3" type="ORF">BN1051_00075</name>
</gene>
<evidence type="ECO:0000256" key="1">
    <source>
        <dbReference type="ARBA" id="ARBA00023125"/>
    </source>
</evidence>
<dbReference type="PANTHER" id="PTHR30204">
    <property type="entry name" value="REDOX-CYCLING DRUG-SENSING TRANSCRIPTIONAL ACTIVATOR SOXR"/>
    <property type="match status" value="1"/>
</dbReference>
<dbReference type="PANTHER" id="PTHR30204:SF97">
    <property type="entry name" value="MERR FAMILY REGULATORY PROTEIN"/>
    <property type="match status" value="1"/>
</dbReference>
<dbReference type="GO" id="GO:0003677">
    <property type="term" value="F:DNA binding"/>
    <property type="evidence" value="ECO:0007669"/>
    <property type="project" value="UniProtKB-KW"/>
</dbReference>
<sequence>MMGVGEFAQATGLTVKALHLYDERGILKPAEVDPQSGYRRYAAAQLREGLLLKALRDVGVPLGELAGNDVREAFTGLLARRLADIQAERRSQDAAAAAARTLYERLTTPLPVERRRAAAQPYAAAVLRVPESDEDPDILDEAVGGVLTELWERLDAEDNPPTGPFWLSFGGPGRAGRPGADRFLTCCWPVAREPEGSNWAGGSELAGTGALLAPGTLPDRDELFLRWPPAGVDAAADGAEDPAGPHPALAALLEAVEAREDIDPGRLRQVTFMGADGGPGGVELSYSLAG</sequence>
<keyword evidence="1" id="KW-0238">DNA-binding</keyword>
<dbReference type="SMART" id="SM00422">
    <property type="entry name" value="HTH_MERR"/>
    <property type="match status" value="1"/>
</dbReference>
<dbReference type="GO" id="GO:0003700">
    <property type="term" value="F:DNA-binding transcription factor activity"/>
    <property type="evidence" value="ECO:0007669"/>
    <property type="project" value="InterPro"/>
</dbReference>
<feature type="domain" description="HTH merR-type" evidence="2">
    <location>
        <begin position="1"/>
        <end position="76"/>
    </location>
</feature>
<dbReference type="PROSITE" id="PS00552">
    <property type="entry name" value="HTH_MERR_1"/>
    <property type="match status" value="1"/>
</dbReference>
<reference evidence="3" key="1">
    <citation type="submission" date="2014-07" db="EMBL/GenBank/DDBJ databases">
        <authorList>
            <person name="Urmite Genomes Urmite Genomes"/>
        </authorList>
    </citation>
    <scope>NUCLEOTIDE SEQUENCE</scope>
    <source>
        <strain evidence="3">11W110_air</strain>
    </source>
</reference>
<dbReference type="PROSITE" id="PS50937">
    <property type="entry name" value="HTH_MERR_2"/>
    <property type="match status" value="1"/>
</dbReference>
<evidence type="ECO:0000259" key="2">
    <source>
        <dbReference type="PROSITE" id="PS50937"/>
    </source>
</evidence>
<dbReference type="Pfam" id="PF00376">
    <property type="entry name" value="MerR"/>
    <property type="match status" value="1"/>
</dbReference>
<dbReference type="SUPFAM" id="SSF46955">
    <property type="entry name" value="Putative DNA-binding domain"/>
    <property type="match status" value="1"/>
</dbReference>
<name>A0A078MH71_9MICC</name>
<dbReference type="InterPro" id="IPR047057">
    <property type="entry name" value="MerR_fam"/>
</dbReference>
<dbReference type="PATRIC" id="fig|1461584.3.peg.74"/>
<dbReference type="InterPro" id="IPR009061">
    <property type="entry name" value="DNA-bd_dom_put_sf"/>
</dbReference>
<organism evidence="3">
    <name type="scientific">Arthrobacter saudimassiliensis</name>
    <dbReference type="NCBI Taxonomy" id="1461584"/>
    <lineage>
        <taxon>Bacteria</taxon>
        <taxon>Bacillati</taxon>
        <taxon>Actinomycetota</taxon>
        <taxon>Actinomycetes</taxon>
        <taxon>Micrococcales</taxon>
        <taxon>Micrococcaceae</taxon>
        <taxon>Arthrobacter</taxon>
    </lineage>
</organism>
<evidence type="ECO:0000313" key="3">
    <source>
        <dbReference type="EMBL" id="CEA06688.1"/>
    </source>
</evidence>
<dbReference type="Gene3D" id="1.10.1660.10">
    <property type="match status" value="1"/>
</dbReference>
<dbReference type="AlphaFoldDB" id="A0A078MH71"/>
<dbReference type="EMBL" id="LN483070">
    <property type="protein sequence ID" value="CEA06688.1"/>
    <property type="molecule type" value="Genomic_DNA"/>
</dbReference>